<feature type="coiled-coil region" evidence="1">
    <location>
        <begin position="26"/>
        <end position="60"/>
    </location>
</feature>
<keyword evidence="3" id="KW-1185">Reference proteome</keyword>
<dbReference type="Proteomes" id="UP000276133">
    <property type="component" value="Unassembled WGS sequence"/>
</dbReference>
<comment type="caution">
    <text evidence="2">The sequence shown here is derived from an EMBL/GenBank/DDBJ whole genome shotgun (WGS) entry which is preliminary data.</text>
</comment>
<reference evidence="2 3" key="1">
    <citation type="journal article" date="2018" name="Sci. Rep.">
        <title>Genomic signatures of local adaptation to the degree of environmental predictability in rotifers.</title>
        <authorList>
            <person name="Franch-Gras L."/>
            <person name="Hahn C."/>
            <person name="Garcia-Roger E.M."/>
            <person name="Carmona M.J."/>
            <person name="Serra M."/>
            <person name="Gomez A."/>
        </authorList>
    </citation>
    <scope>NUCLEOTIDE SEQUENCE [LARGE SCALE GENOMIC DNA]</scope>
    <source>
        <strain evidence="2">HYR1</strain>
    </source>
</reference>
<accession>A0A3M7PS36</accession>
<evidence type="ECO:0000313" key="3">
    <source>
        <dbReference type="Proteomes" id="UP000276133"/>
    </source>
</evidence>
<name>A0A3M7PS36_BRAPC</name>
<proteinExistence type="predicted"/>
<keyword evidence="1" id="KW-0175">Coiled coil</keyword>
<sequence length="181" mass="21517">MDKERKTEEDSFKSWEQIKNEFDDRVKNVEELKTSLDLKINDLNSEVQIISNEEKDEELQKKIVQRTGGQLMALVDVIQYFNSFNLWKCRTTCEENSNYQLFWLKKMFHFDTTNCDIILDRTNTTPLDLLSSFGNVLKFFSFDDKIVEIVEALTLYSLASFEVIYSYVTNTRRRQDITLWC</sequence>
<dbReference type="AlphaFoldDB" id="A0A3M7PS36"/>
<evidence type="ECO:0000256" key="1">
    <source>
        <dbReference type="SAM" id="Coils"/>
    </source>
</evidence>
<gene>
    <name evidence="2" type="ORF">BpHYR1_036375</name>
</gene>
<protein>
    <submittedName>
        <fullName evidence="2">Uncharacterized protein</fullName>
    </submittedName>
</protein>
<evidence type="ECO:0000313" key="2">
    <source>
        <dbReference type="EMBL" id="RNA01967.1"/>
    </source>
</evidence>
<dbReference type="EMBL" id="REGN01009093">
    <property type="protein sequence ID" value="RNA01967.1"/>
    <property type="molecule type" value="Genomic_DNA"/>
</dbReference>
<organism evidence="2 3">
    <name type="scientific">Brachionus plicatilis</name>
    <name type="common">Marine rotifer</name>
    <name type="synonym">Brachionus muelleri</name>
    <dbReference type="NCBI Taxonomy" id="10195"/>
    <lineage>
        <taxon>Eukaryota</taxon>
        <taxon>Metazoa</taxon>
        <taxon>Spiralia</taxon>
        <taxon>Gnathifera</taxon>
        <taxon>Rotifera</taxon>
        <taxon>Eurotatoria</taxon>
        <taxon>Monogononta</taxon>
        <taxon>Pseudotrocha</taxon>
        <taxon>Ploima</taxon>
        <taxon>Brachionidae</taxon>
        <taxon>Brachionus</taxon>
    </lineage>
</organism>